<dbReference type="EMBL" id="CAJVQA010010759">
    <property type="protein sequence ID" value="CAG8700494.1"/>
    <property type="molecule type" value="Genomic_DNA"/>
</dbReference>
<accession>A0A9N9N4P2</accession>
<name>A0A9N9N4P2_9GLOM</name>
<protein>
    <submittedName>
        <fullName evidence="1">24151_t:CDS:1</fullName>
    </submittedName>
</protein>
<comment type="caution">
    <text evidence="1">The sequence shown here is derived from an EMBL/GenBank/DDBJ whole genome shotgun (WGS) entry which is preliminary data.</text>
</comment>
<organism evidence="1 2">
    <name type="scientific">Cetraspora pellucida</name>
    <dbReference type="NCBI Taxonomy" id="1433469"/>
    <lineage>
        <taxon>Eukaryota</taxon>
        <taxon>Fungi</taxon>
        <taxon>Fungi incertae sedis</taxon>
        <taxon>Mucoromycota</taxon>
        <taxon>Glomeromycotina</taxon>
        <taxon>Glomeromycetes</taxon>
        <taxon>Diversisporales</taxon>
        <taxon>Gigasporaceae</taxon>
        <taxon>Cetraspora</taxon>
    </lineage>
</organism>
<dbReference type="Proteomes" id="UP000789759">
    <property type="component" value="Unassembled WGS sequence"/>
</dbReference>
<dbReference type="AlphaFoldDB" id="A0A9N9N4P2"/>
<evidence type="ECO:0000313" key="1">
    <source>
        <dbReference type="EMBL" id="CAG8700494.1"/>
    </source>
</evidence>
<sequence>KLQGQPFHAFQIPQKKPSCIPRFTSVRPFAQSRSVLSKVFNYFSSVTYEDIKDFNENHSNQKEIHCHFHYHF</sequence>
<proteinExistence type="predicted"/>
<dbReference type="OrthoDB" id="2474484at2759"/>
<gene>
    <name evidence="1" type="ORF">CPELLU_LOCUS11798</name>
</gene>
<feature type="non-terminal residue" evidence="1">
    <location>
        <position position="1"/>
    </location>
</feature>
<reference evidence="1" key="1">
    <citation type="submission" date="2021-06" db="EMBL/GenBank/DDBJ databases">
        <authorList>
            <person name="Kallberg Y."/>
            <person name="Tangrot J."/>
            <person name="Rosling A."/>
        </authorList>
    </citation>
    <scope>NUCLEOTIDE SEQUENCE</scope>
    <source>
        <strain evidence="1">FL966</strain>
    </source>
</reference>
<keyword evidence="2" id="KW-1185">Reference proteome</keyword>
<evidence type="ECO:0000313" key="2">
    <source>
        <dbReference type="Proteomes" id="UP000789759"/>
    </source>
</evidence>